<dbReference type="OrthoDB" id="24847at2"/>
<feature type="domain" description="BD-FAE-like" evidence="2">
    <location>
        <begin position="20"/>
        <end position="119"/>
    </location>
</feature>
<dbReference type="InterPro" id="IPR050466">
    <property type="entry name" value="Carboxylest/Gibb_receptor"/>
</dbReference>
<dbReference type="InterPro" id="IPR029058">
    <property type="entry name" value="AB_hydrolase_fold"/>
</dbReference>
<dbReference type="EMBL" id="MZGV01000001">
    <property type="protein sequence ID" value="OPJ65232.1"/>
    <property type="molecule type" value="Genomic_DNA"/>
</dbReference>
<dbReference type="Gene3D" id="3.40.50.1820">
    <property type="entry name" value="alpha/beta hydrolase"/>
    <property type="match status" value="1"/>
</dbReference>
<evidence type="ECO:0000313" key="3">
    <source>
        <dbReference type="EMBL" id="OPJ65232.1"/>
    </source>
</evidence>
<keyword evidence="4" id="KW-1185">Reference proteome</keyword>
<dbReference type="Proteomes" id="UP000190080">
    <property type="component" value="Unassembled WGS sequence"/>
</dbReference>
<proteinExistence type="predicted"/>
<evidence type="ECO:0000256" key="1">
    <source>
        <dbReference type="SAM" id="Phobius"/>
    </source>
</evidence>
<comment type="caution">
    <text evidence="3">The sequence shown here is derived from an EMBL/GenBank/DDBJ whole genome shotgun (WGS) entry which is preliminary data.</text>
</comment>
<protein>
    <submittedName>
        <fullName evidence="3">Acetyl esterase</fullName>
    </submittedName>
</protein>
<keyword evidence="1" id="KW-0812">Transmembrane</keyword>
<name>A0A1V4IYU5_9CLOT</name>
<feature type="transmembrane region" description="Helical" evidence="1">
    <location>
        <begin position="104"/>
        <end position="121"/>
    </location>
</feature>
<dbReference type="STRING" id="1450648.CLORY_02320"/>
<sequence length="255" mass="29550">MYLVDVIKDVSYSIYKECLLDFYIPKTEHKCPVLIYFHGGGLDSGERQDEIILKTLASNYGIAIATADYRMYPAAKFPNFIEDSADAVKFVMEYNEKQNLFSEYYIGGISAGGYLTMMLFFDKSYLSKRGISVEDVSGYIFDAGEPTTHFNVLAERGLDTRLVRIDEAAPIYYIDKDYPHKDAQPKILILFSDNDITNRLEQNQLLYRTMFHFNYNMDKIEIRCLKGYTHVGYYSAQYEDGNYILPKLYSDFILK</sequence>
<keyword evidence="1" id="KW-0472">Membrane</keyword>
<organism evidence="3 4">
    <name type="scientific">Clostridium oryzae</name>
    <dbReference type="NCBI Taxonomy" id="1450648"/>
    <lineage>
        <taxon>Bacteria</taxon>
        <taxon>Bacillati</taxon>
        <taxon>Bacillota</taxon>
        <taxon>Clostridia</taxon>
        <taxon>Eubacteriales</taxon>
        <taxon>Clostridiaceae</taxon>
        <taxon>Clostridium</taxon>
    </lineage>
</organism>
<dbReference type="SUPFAM" id="SSF53474">
    <property type="entry name" value="alpha/beta-Hydrolases"/>
    <property type="match status" value="1"/>
</dbReference>
<keyword evidence="1" id="KW-1133">Transmembrane helix</keyword>
<dbReference type="Pfam" id="PF20434">
    <property type="entry name" value="BD-FAE"/>
    <property type="match status" value="1"/>
</dbReference>
<accession>A0A1V4IYU5</accession>
<dbReference type="PANTHER" id="PTHR23024">
    <property type="entry name" value="ARYLACETAMIDE DEACETYLASE"/>
    <property type="match status" value="1"/>
</dbReference>
<evidence type="ECO:0000259" key="2">
    <source>
        <dbReference type="Pfam" id="PF20434"/>
    </source>
</evidence>
<reference evidence="3 4" key="1">
    <citation type="submission" date="2017-03" db="EMBL/GenBank/DDBJ databases">
        <title>Genome sequence of Clostridium oryzae DSM 28571.</title>
        <authorList>
            <person name="Poehlein A."/>
            <person name="Daniel R."/>
        </authorList>
    </citation>
    <scope>NUCLEOTIDE SEQUENCE [LARGE SCALE GENOMIC DNA]</scope>
    <source>
        <strain evidence="3 4">DSM 28571</strain>
    </source>
</reference>
<dbReference type="AlphaFoldDB" id="A0A1V4IYU5"/>
<dbReference type="RefSeq" id="WP_079421733.1">
    <property type="nucleotide sequence ID" value="NZ_MZGV01000001.1"/>
</dbReference>
<dbReference type="PANTHER" id="PTHR23024:SF24">
    <property type="entry name" value="ALPHA_BETA HYDROLASE FOLD-3 DOMAIN-CONTAINING PROTEIN"/>
    <property type="match status" value="1"/>
</dbReference>
<gene>
    <name evidence="3" type="primary">aes</name>
    <name evidence="3" type="ORF">CLORY_02320</name>
</gene>
<dbReference type="InterPro" id="IPR049492">
    <property type="entry name" value="BD-FAE-like_dom"/>
</dbReference>
<evidence type="ECO:0000313" key="4">
    <source>
        <dbReference type="Proteomes" id="UP000190080"/>
    </source>
</evidence>